<feature type="compositionally biased region" description="Low complexity" evidence="1">
    <location>
        <begin position="44"/>
        <end position="58"/>
    </location>
</feature>
<gene>
    <name evidence="2" type="ORF">SEMRO_451_G145640.1</name>
</gene>
<accession>A0A9N8DYM9</accession>
<feature type="region of interest" description="Disordered" evidence="1">
    <location>
        <begin position="33"/>
        <end position="108"/>
    </location>
</feature>
<dbReference type="AlphaFoldDB" id="A0A9N8DYM9"/>
<reference evidence="2" key="1">
    <citation type="submission" date="2020-06" db="EMBL/GenBank/DDBJ databases">
        <authorList>
            <consortium name="Plant Systems Biology data submission"/>
        </authorList>
    </citation>
    <scope>NUCLEOTIDE SEQUENCE</scope>
    <source>
        <strain evidence="2">D6</strain>
    </source>
</reference>
<protein>
    <submittedName>
        <fullName evidence="2">Uncharacterized protein</fullName>
    </submittedName>
</protein>
<comment type="caution">
    <text evidence="2">The sequence shown here is derived from an EMBL/GenBank/DDBJ whole genome shotgun (WGS) entry which is preliminary data.</text>
</comment>
<evidence type="ECO:0000313" key="2">
    <source>
        <dbReference type="EMBL" id="CAB9510750.1"/>
    </source>
</evidence>
<name>A0A9N8DYM9_9STRA</name>
<keyword evidence="3" id="KW-1185">Reference proteome</keyword>
<feature type="compositionally biased region" description="Basic residues" evidence="1">
    <location>
        <begin position="98"/>
        <end position="108"/>
    </location>
</feature>
<proteinExistence type="predicted"/>
<evidence type="ECO:0000313" key="3">
    <source>
        <dbReference type="Proteomes" id="UP001153069"/>
    </source>
</evidence>
<evidence type="ECO:0000256" key="1">
    <source>
        <dbReference type="SAM" id="MobiDB-lite"/>
    </source>
</evidence>
<dbReference type="EMBL" id="CAICTM010000450">
    <property type="protein sequence ID" value="CAB9510750.1"/>
    <property type="molecule type" value="Genomic_DNA"/>
</dbReference>
<sequence length="108" mass="12353">MTIPTFIYVPINCASCQDEDFECPQDSTVEVKRPSILDDTTQNSHYSTASRSSRWSSEAEADSTLPMMPQRATLKKCSSSNCMPRLPQRNKEFIDRRNARKPSRSFSR</sequence>
<dbReference type="Proteomes" id="UP001153069">
    <property type="component" value="Unassembled WGS sequence"/>
</dbReference>
<organism evidence="2 3">
    <name type="scientific">Seminavis robusta</name>
    <dbReference type="NCBI Taxonomy" id="568900"/>
    <lineage>
        <taxon>Eukaryota</taxon>
        <taxon>Sar</taxon>
        <taxon>Stramenopiles</taxon>
        <taxon>Ochrophyta</taxon>
        <taxon>Bacillariophyta</taxon>
        <taxon>Bacillariophyceae</taxon>
        <taxon>Bacillariophycidae</taxon>
        <taxon>Naviculales</taxon>
        <taxon>Naviculaceae</taxon>
        <taxon>Seminavis</taxon>
    </lineage>
</organism>